<sequence length="111" mass="12821">MDSSVWAWQSGKGESDEHGSMVVLASFSGNSSLLWEKEGSFSIRSAYHIISDGGVHRNFHDHIWRPKSPLKVKFLAWRISHGRLPTRDRPWPLRSDKTVWWLILHATLLML</sequence>
<evidence type="ECO:0000313" key="3">
    <source>
        <dbReference type="Proteomes" id="UP000652761"/>
    </source>
</evidence>
<evidence type="ECO:0000313" key="2">
    <source>
        <dbReference type="EMBL" id="MQL79658.1"/>
    </source>
</evidence>
<dbReference type="OrthoDB" id="685750at2759"/>
<dbReference type="EMBL" id="NMUH01000469">
    <property type="protein sequence ID" value="MQL79658.1"/>
    <property type="molecule type" value="Genomic_DNA"/>
</dbReference>
<comment type="caution">
    <text evidence="2">The sequence shown here is derived from an EMBL/GenBank/DDBJ whole genome shotgun (WGS) entry which is preliminary data.</text>
</comment>
<organism evidence="2 3">
    <name type="scientific">Colocasia esculenta</name>
    <name type="common">Wild taro</name>
    <name type="synonym">Arum esculentum</name>
    <dbReference type="NCBI Taxonomy" id="4460"/>
    <lineage>
        <taxon>Eukaryota</taxon>
        <taxon>Viridiplantae</taxon>
        <taxon>Streptophyta</taxon>
        <taxon>Embryophyta</taxon>
        <taxon>Tracheophyta</taxon>
        <taxon>Spermatophyta</taxon>
        <taxon>Magnoliopsida</taxon>
        <taxon>Liliopsida</taxon>
        <taxon>Araceae</taxon>
        <taxon>Aroideae</taxon>
        <taxon>Colocasieae</taxon>
        <taxon>Colocasia</taxon>
    </lineage>
</organism>
<reference evidence="2" key="1">
    <citation type="submission" date="2017-07" db="EMBL/GenBank/DDBJ databases">
        <title>Taro Niue Genome Assembly and Annotation.</title>
        <authorList>
            <person name="Atibalentja N."/>
            <person name="Keating K."/>
            <person name="Fields C.J."/>
        </authorList>
    </citation>
    <scope>NUCLEOTIDE SEQUENCE</scope>
    <source>
        <strain evidence="2">Niue_2</strain>
        <tissue evidence="2">Leaf</tissue>
    </source>
</reference>
<gene>
    <name evidence="2" type="ORF">Taro_012087</name>
</gene>
<dbReference type="Proteomes" id="UP000652761">
    <property type="component" value="Unassembled WGS sequence"/>
</dbReference>
<dbReference type="AlphaFoldDB" id="A0A843U7T5"/>
<accession>A0A843U7T5</accession>
<name>A0A843U7T5_COLES</name>
<proteinExistence type="predicted"/>
<dbReference type="InterPro" id="IPR026960">
    <property type="entry name" value="RVT-Znf"/>
</dbReference>
<evidence type="ECO:0000259" key="1">
    <source>
        <dbReference type="Pfam" id="PF13966"/>
    </source>
</evidence>
<keyword evidence="3" id="KW-1185">Reference proteome</keyword>
<protein>
    <recommendedName>
        <fullName evidence="1">Reverse transcriptase zinc-binding domain-containing protein</fullName>
    </recommendedName>
</protein>
<feature type="domain" description="Reverse transcriptase zinc-binding" evidence="1">
    <location>
        <begin position="41"/>
        <end position="89"/>
    </location>
</feature>
<dbReference type="Pfam" id="PF13966">
    <property type="entry name" value="zf-RVT"/>
    <property type="match status" value="1"/>
</dbReference>